<dbReference type="Gene3D" id="1.10.8.60">
    <property type="match status" value="1"/>
</dbReference>
<feature type="domain" description="Sigma-54 factor interaction" evidence="3">
    <location>
        <begin position="20"/>
        <end position="251"/>
    </location>
</feature>
<keyword evidence="5" id="KW-1185">Reference proteome</keyword>
<dbReference type="EMBL" id="CP000360">
    <property type="protein sequence ID" value="ABF39871.1"/>
    <property type="molecule type" value="Genomic_DNA"/>
</dbReference>
<dbReference type="KEGG" id="aba:Acid345_0866"/>
<dbReference type="GO" id="GO:0005524">
    <property type="term" value="F:ATP binding"/>
    <property type="evidence" value="ECO:0007669"/>
    <property type="project" value="UniProtKB-KW"/>
</dbReference>
<dbReference type="FunFam" id="3.40.50.300:FF:000006">
    <property type="entry name" value="DNA-binding transcriptional regulator NtrC"/>
    <property type="match status" value="1"/>
</dbReference>
<dbReference type="HOGENOM" id="CLU_000445_0_7_0"/>
<proteinExistence type="predicted"/>
<dbReference type="PROSITE" id="PS50045">
    <property type="entry name" value="SIGMA54_INTERACT_4"/>
    <property type="match status" value="1"/>
</dbReference>
<dbReference type="Gene3D" id="3.40.50.300">
    <property type="entry name" value="P-loop containing nucleotide triphosphate hydrolases"/>
    <property type="match status" value="1"/>
</dbReference>
<evidence type="ECO:0000313" key="5">
    <source>
        <dbReference type="Proteomes" id="UP000002432"/>
    </source>
</evidence>
<evidence type="ECO:0000256" key="1">
    <source>
        <dbReference type="ARBA" id="ARBA00022741"/>
    </source>
</evidence>
<dbReference type="InterPro" id="IPR003593">
    <property type="entry name" value="AAA+_ATPase"/>
</dbReference>
<dbReference type="SUPFAM" id="SSF46689">
    <property type="entry name" value="Homeodomain-like"/>
    <property type="match status" value="1"/>
</dbReference>
<dbReference type="InterPro" id="IPR058031">
    <property type="entry name" value="AAA_lid_NorR"/>
</dbReference>
<keyword evidence="1" id="KW-0547">Nucleotide-binding</keyword>
<dbReference type="OrthoDB" id="128456at2"/>
<protein>
    <submittedName>
        <fullName evidence="4">Sigma-54 specific transcriptional regulator, Fis family</fullName>
    </submittedName>
</protein>
<dbReference type="PANTHER" id="PTHR32071">
    <property type="entry name" value="TRANSCRIPTIONAL REGULATORY PROTEIN"/>
    <property type="match status" value="1"/>
</dbReference>
<dbReference type="Pfam" id="PF25601">
    <property type="entry name" value="AAA_lid_14"/>
    <property type="match status" value="1"/>
</dbReference>
<dbReference type="SUPFAM" id="SSF52540">
    <property type="entry name" value="P-loop containing nucleoside triphosphate hydrolases"/>
    <property type="match status" value="1"/>
</dbReference>
<dbReference type="RefSeq" id="WP_011521673.1">
    <property type="nucleotide sequence ID" value="NC_008009.1"/>
</dbReference>
<dbReference type="Proteomes" id="UP000002432">
    <property type="component" value="Chromosome"/>
</dbReference>
<organism evidence="4 5">
    <name type="scientific">Koribacter versatilis (strain Ellin345)</name>
    <dbReference type="NCBI Taxonomy" id="204669"/>
    <lineage>
        <taxon>Bacteria</taxon>
        <taxon>Pseudomonadati</taxon>
        <taxon>Acidobacteriota</taxon>
        <taxon>Terriglobia</taxon>
        <taxon>Terriglobales</taxon>
        <taxon>Candidatus Korobacteraceae</taxon>
        <taxon>Candidatus Korobacter</taxon>
    </lineage>
</organism>
<reference evidence="4 5" key="1">
    <citation type="journal article" date="2009" name="Appl. Environ. Microbiol.">
        <title>Three genomes from the phylum Acidobacteria provide insight into the lifestyles of these microorganisms in soils.</title>
        <authorList>
            <person name="Ward N.L."/>
            <person name="Challacombe J.F."/>
            <person name="Janssen P.H."/>
            <person name="Henrissat B."/>
            <person name="Coutinho P.M."/>
            <person name="Wu M."/>
            <person name="Xie G."/>
            <person name="Haft D.H."/>
            <person name="Sait M."/>
            <person name="Badger J."/>
            <person name="Barabote R.D."/>
            <person name="Bradley B."/>
            <person name="Brettin T.S."/>
            <person name="Brinkac L.M."/>
            <person name="Bruce D."/>
            <person name="Creasy T."/>
            <person name="Daugherty S.C."/>
            <person name="Davidsen T.M."/>
            <person name="DeBoy R.T."/>
            <person name="Detter J.C."/>
            <person name="Dodson R.J."/>
            <person name="Durkin A.S."/>
            <person name="Ganapathy A."/>
            <person name="Gwinn-Giglio M."/>
            <person name="Han C.S."/>
            <person name="Khouri H."/>
            <person name="Kiss H."/>
            <person name="Kothari S.P."/>
            <person name="Madupu R."/>
            <person name="Nelson K.E."/>
            <person name="Nelson W.C."/>
            <person name="Paulsen I."/>
            <person name="Penn K."/>
            <person name="Ren Q."/>
            <person name="Rosovitz M.J."/>
            <person name="Selengut J.D."/>
            <person name="Shrivastava S."/>
            <person name="Sullivan S.A."/>
            <person name="Tapia R."/>
            <person name="Thompson L.S."/>
            <person name="Watkins K.L."/>
            <person name="Yang Q."/>
            <person name="Yu C."/>
            <person name="Zafar N."/>
            <person name="Zhou L."/>
            <person name="Kuske C.R."/>
        </authorList>
    </citation>
    <scope>NUCLEOTIDE SEQUENCE [LARGE SCALE GENOMIC DNA]</scope>
    <source>
        <strain evidence="4 5">Ellin345</strain>
    </source>
</reference>
<dbReference type="PROSITE" id="PS00675">
    <property type="entry name" value="SIGMA54_INTERACT_1"/>
    <property type="match status" value="1"/>
</dbReference>
<accession>Q1ITC9</accession>
<keyword evidence="2" id="KW-0067">ATP-binding</keyword>
<dbReference type="Pfam" id="PF00158">
    <property type="entry name" value="Sigma54_activat"/>
    <property type="match status" value="1"/>
</dbReference>
<dbReference type="CDD" id="cd00009">
    <property type="entry name" value="AAA"/>
    <property type="match status" value="1"/>
</dbReference>
<dbReference type="InterPro" id="IPR025662">
    <property type="entry name" value="Sigma_54_int_dom_ATP-bd_1"/>
</dbReference>
<dbReference type="AlphaFoldDB" id="Q1ITC9"/>
<dbReference type="Gene3D" id="1.10.10.60">
    <property type="entry name" value="Homeodomain-like"/>
    <property type="match status" value="1"/>
</dbReference>
<evidence type="ECO:0000313" key="4">
    <source>
        <dbReference type="EMBL" id="ABF39871.1"/>
    </source>
</evidence>
<gene>
    <name evidence="4" type="ordered locus">Acid345_0866</name>
</gene>
<dbReference type="eggNOG" id="COG3829">
    <property type="taxonomic scope" value="Bacteria"/>
</dbReference>
<dbReference type="GO" id="GO:0006355">
    <property type="term" value="P:regulation of DNA-templated transcription"/>
    <property type="evidence" value="ECO:0007669"/>
    <property type="project" value="InterPro"/>
</dbReference>
<dbReference type="InterPro" id="IPR009057">
    <property type="entry name" value="Homeodomain-like_sf"/>
</dbReference>
<name>Q1ITC9_KORVE</name>
<dbReference type="EnsemblBacteria" id="ABF39871">
    <property type="protein sequence ID" value="ABF39871"/>
    <property type="gene ID" value="Acid345_0866"/>
</dbReference>
<dbReference type="InterPro" id="IPR027417">
    <property type="entry name" value="P-loop_NTPase"/>
</dbReference>
<dbReference type="STRING" id="204669.Acid345_0866"/>
<dbReference type="SMART" id="SM00382">
    <property type="entry name" value="AAA"/>
    <property type="match status" value="1"/>
</dbReference>
<evidence type="ECO:0000256" key="2">
    <source>
        <dbReference type="ARBA" id="ARBA00022840"/>
    </source>
</evidence>
<evidence type="ECO:0000259" key="3">
    <source>
        <dbReference type="PROSITE" id="PS50045"/>
    </source>
</evidence>
<dbReference type="InterPro" id="IPR002078">
    <property type="entry name" value="Sigma_54_int"/>
</dbReference>
<sequence>MGIKLPEPEKLRDIFSALGFVTTGTSMSGVLQCAYKASHASDTTVLLQGETGTGKQVLARAIHALDEKRGRFPFVTVHCSTISESLAESELFGHRKGSFSGAVSARSGLFQAAERGTVFLDDVNDLPLRLQPKLLDALQRGSIRPLGSDREQHVDVRIIAAANRQLEPLVAQGEFRADLYHRLNVIKVNLPPLRERDGDDLAALVLEFAHRYPALYQRIESLDPELLQYLKVCRFEGNVRELENAVQRMLFLKNEGDSLTRADWLRQEADSATETQAASDIPAAANLLWLIMVRNELPFPELMRKIEGELLRRALQVSGKTRREIAQLLQTSERTLYHKMSAHGIGGSKEA</sequence>